<comment type="caution">
    <text evidence="2">The sequence shown here is derived from an EMBL/GenBank/DDBJ whole genome shotgun (WGS) entry which is preliminary data.</text>
</comment>
<evidence type="ECO:0000259" key="1">
    <source>
        <dbReference type="Pfam" id="PF00483"/>
    </source>
</evidence>
<keyword evidence="3" id="KW-1185">Reference proteome</keyword>
<evidence type="ECO:0000313" key="3">
    <source>
        <dbReference type="Proteomes" id="UP001185028"/>
    </source>
</evidence>
<dbReference type="SUPFAM" id="SSF53448">
    <property type="entry name" value="Nucleotide-diphospho-sugar transferases"/>
    <property type="match status" value="1"/>
</dbReference>
<dbReference type="Pfam" id="PF00483">
    <property type="entry name" value="NTP_transferase"/>
    <property type="match status" value="1"/>
</dbReference>
<dbReference type="InterPro" id="IPR016873">
    <property type="entry name" value="Caps_polysacc_synth_BcbE_prd"/>
</dbReference>
<evidence type="ECO:0000313" key="2">
    <source>
        <dbReference type="EMBL" id="MDR6242550.1"/>
    </source>
</evidence>
<organism evidence="2 3">
    <name type="scientific">Paenibacillus hunanensis</name>
    <dbReference type="NCBI Taxonomy" id="539262"/>
    <lineage>
        <taxon>Bacteria</taxon>
        <taxon>Bacillati</taxon>
        <taxon>Bacillota</taxon>
        <taxon>Bacilli</taxon>
        <taxon>Bacillales</taxon>
        <taxon>Paenibacillaceae</taxon>
        <taxon>Paenibacillus</taxon>
    </lineage>
</organism>
<dbReference type="InterPro" id="IPR005835">
    <property type="entry name" value="NTP_transferase_dom"/>
</dbReference>
<feature type="domain" description="Nucleotidyl transferase" evidence="1">
    <location>
        <begin position="12"/>
        <end position="220"/>
    </location>
</feature>
<accession>A0ABU1ITG3</accession>
<sequence length="247" mass="28335">MSKSIHLIMPMAGSGSRFFNQGYAIPKPLIPINNKPFFYWATMSIAKFVELRSLTFVVLQEHIEKFQIDTTILEYFPTAKIRILQEVLNGAVLTSTEGTKDITDDAPIVFNDCDHMFQCNSFVQFCNKGKFDTPDGALLTFESNDPKFSFLAYDEAGNVIKTVEKQVISNDAICGAYYFKNRAIFAEAVQKYLRVCEYKEFFMSGVYNIMAEEQKKISSFRVDWHLPYGTPEEYEVAKDSQLFRVVE</sequence>
<gene>
    <name evidence="2" type="ORF">JOC58_000434</name>
</gene>
<reference evidence="2 3" key="1">
    <citation type="submission" date="2023-07" db="EMBL/GenBank/DDBJ databases">
        <title>Genomic Encyclopedia of Type Strains, Phase IV (KMG-IV): sequencing the most valuable type-strain genomes for metagenomic binning, comparative biology and taxonomic classification.</title>
        <authorList>
            <person name="Goeker M."/>
        </authorList>
    </citation>
    <scope>NUCLEOTIDE SEQUENCE [LARGE SCALE GENOMIC DNA]</scope>
    <source>
        <strain evidence="2 3">DSM 22170</strain>
    </source>
</reference>
<dbReference type="PIRSF" id="PIRSF028162">
    <property type="entry name" value="BcbE_prd"/>
    <property type="match status" value="1"/>
</dbReference>
<dbReference type="Gene3D" id="3.90.550.10">
    <property type="entry name" value="Spore Coat Polysaccharide Biosynthesis Protein SpsA, Chain A"/>
    <property type="match status" value="1"/>
</dbReference>
<dbReference type="EMBL" id="JAVDQH010000002">
    <property type="protein sequence ID" value="MDR6242550.1"/>
    <property type="molecule type" value="Genomic_DNA"/>
</dbReference>
<proteinExistence type="predicted"/>
<dbReference type="Proteomes" id="UP001185028">
    <property type="component" value="Unassembled WGS sequence"/>
</dbReference>
<dbReference type="InterPro" id="IPR029044">
    <property type="entry name" value="Nucleotide-diphossugar_trans"/>
</dbReference>
<protein>
    <submittedName>
        <fullName evidence="2">dTDP-glucose pyrophosphorylase</fullName>
    </submittedName>
</protein>
<dbReference type="RefSeq" id="WP_229685601.1">
    <property type="nucleotide sequence ID" value="NZ_BMMB01000002.1"/>
</dbReference>
<name>A0ABU1ITG3_9BACL</name>